<dbReference type="SUPFAM" id="SSF55486">
    <property type="entry name" value="Metalloproteases ('zincins'), catalytic domain"/>
    <property type="match status" value="1"/>
</dbReference>
<keyword evidence="2" id="KW-0479">Metal-binding</keyword>
<dbReference type="SMART" id="SM00235">
    <property type="entry name" value="ZnMc"/>
    <property type="match status" value="1"/>
</dbReference>
<dbReference type="InterPro" id="IPR006026">
    <property type="entry name" value="Peptidase_Metallo"/>
</dbReference>
<comment type="caution">
    <text evidence="6">The sequence shown here is derived from an EMBL/GenBank/DDBJ whole genome shotgun (WGS) entry which is preliminary data.</text>
</comment>
<keyword evidence="7" id="KW-1185">Reference proteome</keyword>
<protein>
    <submittedName>
        <fullName evidence="6">Matrixin family metalloprotease</fullName>
    </submittedName>
</protein>
<dbReference type="InterPro" id="IPR001818">
    <property type="entry name" value="Pept_M10_metallopeptidase"/>
</dbReference>
<dbReference type="Proteomes" id="UP000584642">
    <property type="component" value="Unassembled WGS sequence"/>
</dbReference>
<sequence>MGFLTGNNSIDALLAGDSYRWNAGKPTGTATTISYSFLTSLPTYYASGAAEAKDFAAVTDSMKAGIEAALSLYEQVCNVRFVEDTSEKGQITFAQCSLSGVATSSYGGGTGKAGDVFFNINHTPNQSMTAGSYAFMTALHEIGHALGLKHPGNYDGTAGAVPGPYLPAATDSVQYTVMSYYGGL</sequence>
<evidence type="ECO:0000259" key="5">
    <source>
        <dbReference type="SMART" id="SM00235"/>
    </source>
</evidence>
<evidence type="ECO:0000313" key="7">
    <source>
        <dbReference type="Proteomes" id="UP000584642"/>
    </source>
</evidence>
<evidence type="ECO:0000256" key="1">
    <source>
        <dbReference type="ARBA" id="ARBA00022670"/>
    </source>
</evidence>
<organism evidence="6 7">
    <name type="scientific">Azospirillum oleiclasticum</name>
    <dbReference type="NCBI Taxonomy" id="2735135"/>
    <lineage>
        <taxon>Bacteria</taxon>
        <taxon>Pseudomonadati</taxon>
        <taxon>Pseudomonadota</taxon>
        <taxon>Alphaproteobacteria</taxon>
        <taxon>Rhodospirillales</taxon>
        <taxon>Azospirillaceae</taxon>
        <taxon>Azospirillum</taxon>
    </lineage>
</organism>
<dbReference type="EMBL" id="JABFDB010000002">
    <property type="protein sequence ID" value="NYZ19102.1"/>
    <property type="molecule type" value="Genomic_DNA"/>
</dbReference>
<keyword evidence="3" id="KW-0378">Hydrolase</keyword>
<evidence type="ECO:0000313" key="6">
    <source>
        <dbReference type="EMBL" id="NYZ19102.1"/>
    </source>
</evidence>
<dbReference type="InterPro" id="IPR034033">
    <property type="entry name" value="Serralysin-like"/>
</dbReference>
<name>A0ABX2T750_9PROT</name>
<feature type="domain" description="Peptidase metallopeptidase" evidence="5">
    <location>
        <begin position="17"/>
        <end position="183"/>
    </location>
</feature>
<reference evidence="6 7" key="1">
    <citation type="submission" date="2020-05" db="EMBL/GenBank/DDBJ databases">
        <title>Azospirillum oleiclasticum sp. nov, a nitrogen-fixing and heavy crude oil-emulsifying bacterium isolated from the crude oil of Yumen Oilfield.</title>
        <authorList>
            <person name="Wu D."/>
            <person name="Cai M."/>
            <person name="Zhang X."/>
        </authorList>
    </citation>
    <scope>NUCLEOTIDE SEQUENCE [LARGE SCALE GENOMIC DNA]</scope>
    <source>
        <strain evidence="6 7">ROY-1-1-2</strain>
    </source>
</reference>
<evidence type="ECO:0000256" key="3">
    <source>
        <dbReference type="ARBA" id="ARBA00022801"/>
    </source>
</evidence>
<dbReference type="GO" id="GO:0008237">
    <property type="term" value="F:metallopeptidase activity"/>
    <property type="evidence" value="ECO:0007669"/>
    <property type="project" value="UniProtKB-KW"/>
</dbReference>
<dbReference type="CDD" id="cd04277">
    <property type="entry name" value="ZnMc_serralysin_like"/>
    <property type="match status" value="1"/>
</dbReference>
<proteinExistence type="predicted"/>
<dbReference type="Pfam" id="PF00413">
    <property type="entry name" value="Peptidase_M10"/>
    <property type="match status" value="1"/>
</dbReference>
<gene>
    <name evidence="6" type="ORF">HND93_05210</name>
</gene>
<dbReference type="Gene3D" id="3.40.390.10">
    <property type="entry name" value="Collagenase (Catalytic Domain)"/>
    <property type="match status" value="1"/>
</dbReference>
<keyword evidence="6" id="KW-0482">Metalloprotease</keyword>
<evidence type="ECO:0000256" key="2">
    <source>
        <dbReference type="ARBA" id="ARBA00022723"/>
    </source>
</evidence>
<dbReference type="InterPro" id="IPR024079">
    <property type="entry name" value="MetalloPept_cat_dom_sf"/>
</dbReference>
<accession>A0ABX2T750</accession>
<dbReference type="RefSeq" id="WP_180280879.1">
    <property type="nucleotide sequence ID" value="NZ_JABFDB010000002.1"/>
</dbReference>
<keyword evidence="1" id="KW-0645">Protease</keyword>
<evidence type="ECO:0000256" key="4">
    <source>
        <dbReference type="ARBA" id="ARBA00022833"/>
    </source>
</evidence>
<keyword evidence="4" id="KW-0862">Zinc</keyword>